<reference evidence="7 8" key="1">
    <citation type="journal article" date="2010" name="J. Bacteriol.">
        <title>Genome sequence of the dioxin-mineralizing bacterium Sphingomonas wittichii RW1.</title>
        <authorList>
            <person name="Miller T.R."/>
            <person name="Delcher A.L."/>
            <person name="Salzberg S.L."/>
            <person name="Saunders E."/>
            <person name="Detter J.C."/>
            <person name="Halden R.U."/>
        </authorList>
    </citation>
    <scope>NUCLEOTIDE SEQUENCE [LARGE SCALE GENOMIC DNA]</scope>
    <source>
        <strain evidence="8">DSM 6014 / CCUG 31198 / JCM 15750 / NBRC 105917 / EY 4224 / RW1</strain>
    </source>
</reference>
<dbReference type="PANTHER" id="PTHR42813:SF2">
    <property type="entry name" value="DEHYDROGENASE, ZINC-CONTAINING, PUTATIVE (AFU_ORTHOLOGUE AFUA_2G02810)-RELATED"/>
    <property type="match status" value="1"/>
</dbReference>
<dbReference type="Proteomes" id="UP000001989">
    <property type="component" value="Chromosome"/>
</dbReference>
<dbReference type="Gene3D" id="3.40.50.720">
    <property type="entry name" value="NAD(P)-binding Rossmann-like Domain"/>
    <property type="match status" value="1"/>
</dbReference>
<dbReference type="CDD" id="cd08284">
    <property type="entry name" value="FDH_like_2"/>
    <property type="match status" value="1"/>
</dbReference>
<proteinExistence type="inferred from homology"/>
<dbReference type="InterPro" id="IPR011032">
    <property type="entry name" value="GroES-like_sf"/>
</dbReference>
<dbReference type="EMBL" id="CP000699">
    <property type="protein sequence ID" value="ABQ67806.1"/>
    <property type="molecule type" value="Genomic_DNA"/>
</dbReference>
<keyword evidence="8" id="KW-1185">Reference proteome</keyword>
<dbReference type="InterPro" id="IPR002328">
    <property type="entry name" value="ADH_Zn_CS"/>
</dbReference>
<evidence type="ECO:0000256" key="3">
    <source>
        <dbReference type="ARBA" id="ARBA00022833"/>
    </source>
</evidence>
<dbReference type="Pfam" id="PF08240">
    <property type="entry name" value="ADH_N"/>
    <property type="match status" value="1"/>
</dbReference>
<dbReference type="GO" id="GO:0008270">
    <property type="term" value="F:zinc ion binding"/>
    <property type="evidence" value="ECO:0007669"/>
    <property type="project" value="InterPro"/>
</dbReference>
<dbReference type="SUPFAM" id="SSF51735">
    <property type="entry name" value="NAD(P)-binding Rossmann-fold domains"/>
    <property type="match status" value="1"/>
</dbReference>
<evidence type="ECO:0000313" key="7">
    <source>
        <dbReference type="EMBL" id="ABQ67806.1"/>
    </source>
</evidence>
<keyword evidence="3 5" id="KW-0862">Zinc</keyword>
<evidence type="ECO:0000256" key="4">
    <source>
        <dbReference type="ARBA" id="ARBA00023002"/>
    </source>
</evidence>
<dbReference type="InterPro" id="IPR036291">
    <property type="entry name" value="NAD(P)-bd_dom_sf"/>
</dbReference>
<protein>
    <submittedName>
        <fullName evidence="7">Alcohol dehydrogenase GroES domain protein</fullName>
    </submittedName>
</protein>
<dbReference type="SMART" id="SM00829">
    <property type="entry name" value="PKS_ER"/>
    <property type="match status" value="1"/>
</dbReference>
<comment type="cofactor">
    <cofactor evidence="1 5">
        <name>Zn(2+)</name>
        <dbReference type="ChEBI" id="CHEBI:29105"/>
    </cofactor>
</comment>
<dbReference type="PROSITE" id="PS00059">
    <property type="entry name" value="ADH_ZINC"/>
    <property type="match status" value="1"/>
</dbReference>
<name>A0A9J9LE86_RHIWR</name>
<gene>
    <name evidence="7" type="ordered locus">Swit_1442</name>
</gene>
<dbReference type="InterPro" id="IPR020843">
    <property type="entry name" value="ER"/>
</dbReference>
<comment type="similarity">
    <text evidence="5">Belongs to the zinc-containing alcohol dehydrogenase family.</text>
</comment>
<keyword evidence="2 5" id="KW-0479">Metal-binding</keyword>
<evidence type="ECO:0000259" key="6">
    <source>
        <dbReference type="SMART" id="SM00829"/>
    </source>
</evidence>
<evidence type="ECO:0000256" key="5">
    <source>
        <dbReference type="RuleBase" id="RU361277"/>
    </source>
</evidence>
<dbReference type="PANTHER" id="PTHR42813">
    <property type="entry name" value="ZINC-TYPE ALCOHOL DEHYDROGENASE-LIKE"/>
    <property type="match status" value="1"/>
</dbReference>
<dbReference type="InterPro" id="IPR013149">
    <property type="entry name" value="ADH-like_C"/>
</dbReference>
<dbReference type="Pfam" id="PF00107">
    <property type="entry name" value="ADH_zinc_N"/>
    <property type="match status" value="1"/>
</dbReference>
<accession>A0A9J9LE86</accession>
<dbReference type="KEGG" id="swi:Swit_1442"/>
<dbReference type="InterPro" id="IPR013154">
    <property type="entry name" value="ADH-like_N"/>
</dbReference>
<sequence length="354" mass="36897">MEDFMKALIHLGPGRIGYESVPDPILPDRQGALVRTTMCGLCGSDLHLYHGAPAHGSYCIGHEAVGEVVEVGSEVRDFRVGDRVLLPAILGCGRCDPCRAGDVYLCRTQSAPMIYGQGFPGIGGSQAEAVAVPNADRNLWRLPPGLSDEVGIMLTDNLATAWFCARRARVRPGDVVAVIGLGPVGQQAVMAAKAMGAERVLGIDLLRSRRAAAALLGAEPIEAADVVQAAIELTGGDGPDVVLDANGSAVTIGLAIGMVRKGGRVSVVGLSESPQIDFPIIGSMLKNLDFHIGVCSVQAELPALFGAIEAGRIDTGALEALVTHRMGLSEGAEGYARFDAREGGIGKVVFDPTR</sequence>
<keyword evidence="4" id="KW-0560">Oxidoreductase</keyword>
<dbReference type="SUPFAM" id="SSF50129">
    <property type="entry name" value="GroES-like"/>
    <property type="match status" value="1"/>
</dbReference>
<dbReference type="AlphaFoldDB" id="A0A9J9LE86"/>
<evidence type="ECO:0000313" key="8">
    <source>
        <dbReference type="Proteomes" id="UP000001989"/>
    </source>
</evidence>
<dbReference type="Gene3D" id="3.90.180.10">
    <property type="entry name" value="Medium-chain alcohol dehydrogenases, catalytic domain"/>
    <property type="match status" value="1"/>
</dbReference>
<dbReference type="GO" id="GO:0016616">
    <property type="term" value="F:oxidoreductase activity, acting on the CH-OH group of donors, NAD or NADP as acceptor"/>
    <property type="evidence" value="ECO:0007669"/>
    <property type="project" value="UniProtKB-ARBA"/>
</dbReference>
<feature type="domain" description="Enoyl reductase (ER)" evidence="6">
    <location>
        <begin position="14"/>
        <end position="350"/>
    </location>
</feature>
<evidence type="ECO:0000256" key="2">
    <source>
        <dbReference type="ARBA" id="ARBA00022723"/>
    </source>
</evidence>
<organism evidence="7 8">
    <name type="scientific">Rhizorhabdus wittichii (strain DSM 6014 / CCUG 31198 / JCM 15750 / NBRC 105917 / EY 4224 / RW1)</name>
    <name type="common">Sphingomonas wittichii</name>
    <dbReference type="NCBI Taxonomy" id="392499"/>
    <lineage>
        <taxon>Bacteria</taxon>
        <taxon>Pseudomonadati</taxon>
        <taxon>Pseudomonadota</taxon>
        <taxon>Alphaproteobacteria</taxon>
        <taxon>Sphingomonadales</taxon>
        <taxon>Sphingomonadaceae</taxon>
        <taxon>Rhizorhabdus</taxon>
    </lineage>
</organism>
<evidence type="ECO:0000256" key="1">
    <source>
        <dbReference type="ARBA" id="ARBA00001947"/>
    </source>
</evidence>